<feature type="domain" description="GH16" evidence="3">
    <location>
        <begin position="6"/>
        <end position="299"/>
    </location>
</feature>
<accession>A0A419RVR3</accession>
<feature type="compositionally biased region" description="Basic and acidic residues" evidence="2">
    <location>
        <begin position="88"/>
        <end position="103"/>
    </location>
</feature>
<comment type="caution">
    <text evidence="4">The sequence shown here is derived from an EMBL/GenBank/DDBJ whole genome shotgun (WGS) entry which is preliminary data.</text>
</comment>
<dbReference type="SUPFAM" id="SSF49899">
    <property type="entry name" value="Concanavalin A-like lectins/glucanases"/>
    <property type="match status" value="1"/>
</dbReference>
<dbReference type="InterPro" id="IPR050546">
    <property type="entry name" value="Glycosyl_Hydrlase_16"/>
</dbReference>
<dbReference type="PANTHER" id="PTHR10963">
    <property type="entry name" value="GLYCOSYL HYDROLASE-RELATED"/>
    <property type="match status" value="1"/>
</dbReference>
<proteinExistence type="inferred from homology"/>
<feature type="compositionally biased region" description="Polar residues" evidence="2">
    <location>
        <begin position="104"/>
        <end position="113"/>
    </location>
</feature>
<comment type="similarity">
    <text evidence="1">Belongs to the glycosyl hydrolase 16 family.</text>
</comment>
<reference evidence="4 5" key="1">
    <citation type="journal article" date="2017" name="Int. J. Syst. Evol. Microbiol.">
        <title>Erythrobacter aquimixticola sp. nov., isolated from the junction between the ocean and a freshwater spring.</title>
        <authorList>
            <person name="Park S."/>
            <person name="Jung Y.T."/>
            <person name="Choi S.J."/>
            <person name="Yoon J.H."/>
        </authorList>
    </citation>
    <scope>NUCLEOTIDE SEQUENCE [LARGE SCALE GENOMIC DNA]</scope>
    <source>
        <strain evidence="4 5">JSSK-14</strain>
    </source>
</reference>
<dbReference type="AlphaFoldDB" id="A0A419RVR3"/>
<sequence>MLTACGGSDTPPTPRAAPVVDASGEWQLVWQDEFTGDTLDPAWNRIEDCWGGGNDERQCYTGRAANIALENGVLVLTARQESYTGDAWPDHMKPGRDDPDAQKTQDFTSGKLTTEGNRSWTYGRFEIRARLPQGQGVWPAFWMLPEDSGEGWPVSGEIDILEAVNLGVECEECEAGGENSVLGTLHYGARPSGNEYTNRKISYPAVLDDQFHTFGVIWEEGRFTWTLDGEPYGTLTAEDWWTSASNDPNAPFDHPFHLILNLAIGGNWPENTSLRGVSTEGFPKQLEVDWVRVWQCDADPATGRGCL</sequence>
<dbReference type="InterPro" id="IPR013320">
    <property type="entry name" value="ConA-like_dom_sf"/>
</dbReference>
<organism evidence="4 5">
    <name type="scientific">Aurantiacibacter aquimixticola</name>
    <dbReference type="NCBI Taxonomy" id="1958945"/>
    <lineage>
        <taxon>Bacteria</taxon>
        <taxon>Pseudomonadati</taxon>
        <taxon>Pseudomonadota</taxon>
        <taxon>Alphaproteobacteria</taxon>
        <taxon>Sphingomonadales</taxon>
        <taxon>Erythrobacteraceae</taxon>
        <taxon>Aurantiacibacter</taxon>
    </lineage>
</organism>
<evidence type="ECO:0000256" key="1">
    <source>
        <dbReference type="ARBA" id="ARBA00006865"/>
    </source>
</evidence>
<keyword evidence="4" id="KW-0378">Hydrolase</keyword>
<feature type="region of interest" description="Disordered" evidence="2">
    <location>
        <begin position="85"/>
        <end position="113"/>
    </location>
</feature>
<name>A0A419RVR3_9SPHN</name>
<dbReference type="GO" id="GO:0005975">
    <property type="term" value="P:carbohydrate metabolic process"/>
    <property type="evidence" value="ECO:0007669"/>
    <property type="project" value="InterPro"/>
</dbReference>
<keyword evidence="5" id="KW-1185">Reference proteome</keyword>
<dbReference type="Gene3D" id="2.60.120.200">
    <property type="match status" value="1"/>
</dbReference>
<dbReference type="InterPro" id="IPR000757">
    <property type="entry name" value="Beta-glucanase-like"/>
</dbReference>
<dbReference type="CDD" id="cd08023">
    <property type="entry name" value="GH16_laminarinase_like"/>
    <property type="match status" value="1"/>
</dbReference>
<dbReference type="GO" id="GO:0004553">
    <property type="term" value="F:hydrolase activity, hydrolyzing O-glycosyl compounds"/>
    <property type="evidence" value="ECO:0007669"/>
    <property type="project" value="InterPro"/>
</dbReference>
<protein>
    <submittedName>
        <fullName evidence="4">Glycoside hydrolase family 16 protein</fullName>
    </submittedName>
</protein>
<dbReference type="Proteomes" id="UP000285232">
    <property type="component" value="Unassembled WGS sequence"/>
</dbReference>
<evidence type="ECO:0000259" key="3">
    <source>
        <dbReference type="PROSITE" id="PS51762"/>
    </source>
</evidence>
<evidence type="ECO:0000313" key="5">
    <source>
        <dbReference type="Proteomes" id="UP000285232"/>
    </source>
</evidence>
<gene>
    <name evidence="4" type="ORF">D6201_11340</name>
</gene>
<dbReference type="PANTHER" id="PTHR10963:SF55">
    <property type="entry name" value="GLYCOSIDE HYDROLASE FAMILY 16 PROTEIN"/>
    <property type="match status" value="1"/>
</dbReference>
<evidence type="ECO:0000256" key="2">
    <source>
        <dbReference type="SAM" id="MobiDB-lite"/>
    </source>
</evidence>
<dbReference type="Pfam" id="PF00722">
    <property type="entry name" value="Glyco_hydro_16"/>
    <property type="match status" value="1"/>
</dbReference>
<dbReference type="OrthoDB" id="9809583at2"/>
<dbReference type="PROSITE" id="PS51762">
    <property type="entry name" value="GH16_2"/>
    <property type="match status" value="1"/>
</dbReference>
<evidence type="ECO:0000313" key="4">
    <source>
        <dbReference type="EMBL" id="RJY09869.1"/>
    </source>
</evidence>
<dbReference type="EMBL" id="RAHX01000001">
    <property type="protein sequence ID" value="RJY09869.1"/>
    <property type="molecule type" value="Genomic_DNA"/>
</dbReference>